<protein>
    <submittedName>
        <fullName evidence="2">Uncharacterized protein</fullName>
    </submittedName>
</protein>
<dbReference type="PANTHER" id="PTHR12087">
    <property type="entry name" value="ORIGIN RECOGNITION COMPLEX SUBUNIT 4"/>
    <property type="match status" value="1"/>
</dbReference>
<dbReference type="AlphaFoldDB" id="A0A834GIK6"/>
<gene>
    <name evidence="2" type="ORF">RHSIM_Rhsim09G0101800</name>
</gene>
<keyword evidence="3" id="KW-1185">Reference proteome</keyword>
<keyword evidence="1" id="KW-1133">Transmembrane helix</keyword>
<evidence type="ECO:0000313" key="2">
    <source>
        <dbReference type="EMBL" id="KAF7132786.1"/>
    </source>
</evidence>
<feature type="transmembrane region" description="Helical" evidence="1">
    <location>
        <begin position="44"/>
        <end position="63"/>
    </location>
</feature>
<dbReference type="InterPro" id="IPR016527">
    <property type="entry name" value="ORC4"/>
</dbReference>
<dbReference type="GO" id="GO:0006270">
    <property type="term" value="P:DNA replication initiation"/>
    <property type="evidence" value="ECO:0007669"/>
    <property type="project" value="TreeGrafter"/>
</dbReference>
<accession>A0A834GIK6</accession>
<name>A0A834GIK6_RHOSS</name>
<evidence type="ECO:0000313" key="3">
    <source>
        <dbReference type="Proteomes" id="UP000626092"/>
    </source>
</evidence>
<dbReference type="EMBL" id="WJXA01000009">
    <property type="protein sequence ID" value="KAF7132786.1"/>
    <property type="molecule type" value="Genomic_DNA"/>
</dbReference>
<dbReference type="GO" id="GO:0003688">
    <property type="term" value="F:DNA replication origin binding"/>
    <property type="evidence" value="ECO:0007669"/>
    <property type="project" value="TreeGrafter"/>
</dbReference>
<feature type="transmembrane region" description="Helical" evidence="1">
    <location>
        <begin position="12"/>
        <end position="32"/>
    </location>
</feature>
<reference evidence="2" key="1">
    <citation type="submission" date="2019-11" db="EMBL/GenBank/DDBJ databases">
        <authorList>
            <person name="Liu Y."/>
            <person name="Hou J."/>
            <person name="Li T.-Q."/>
            <person name="Guan C.-H."/>
            <person name="Wu X."/>
            <person name="Wu H.-Z."/>
            <person name="Ling F."/>
            <person name="Zhang R."/>
            <person name="Shi X.-G."/>
            <person name="Ren J.-P."/>
            <person name="Chen E.-F."/>
            <person name="Sun J.-M."/>
        </authorList>
    </citation>
    <scope>NUCLEOTIDE SEQUENCE</scope>
    <source>
        <strain evidence="2">Adult_tree_wgs_1</strain>
        <tissue evidence="2">Leaves</tissue>
    </source>
</reference>
<dbReference type="PANTHER" id="PTHR12087:SF0">
    <property type="entry name" value="ORIGIN RECOGNITION COMPLEX SUBUNIT 4"/>
    <property type="match status" value="1"/>
</dbReference>
<keyword evidence="1" id="KW-0472">Membrane</keyword>
<keyword evidence="1" id="KW-0812">Transmembrane</keyword>
<dbReference type="OrthoDB" id="343623at2759"/>
<evidence type="ECO:0000256" key="1">
    <source>
        <dbReference type="SAM" id="Phobius"/>
    </source>
</evidence>
<dbReference type="Proteomes" id="UP000626092">
    <property type="component" value="Unassembled WGS sequence"/>
</dbReference>
<sequence>MWISNLAHKSIIFVLGEFDLFAQLGGLVTVKLPFFKEIGALMDYYGFAFLLLDVICFTCLALLKDADQLLEKRVRSRFSHRKLLFLPLSKEDLRRLLKHILELPTESSLPHDYVSELNSCLLVSFL</sequence>
<comment type="caution">
    <text evidence="2">The sequence shown here is derived from an EMBL/GenBank/DDBJ whole genome shotgun (WGS) entry which is preliminary data.</text>
</comment>
<proteinExistence type="predicted"/>
<dbReference type="GO" id="GO:0005664">
    <property type="term" value="C:nuclear origin of replication recognition complex"/>
    <property type="evidence" value="ECO:0007669"/>
    <property type="project" value="TreeGrafter"/>
</dbReference>
<organism evidence="2 3">
    <name type="scientific">Rhododendron simsii</name>
    <name type="common">Sims's rhododendron</name>
    <dbReference type="NCBI Taxonomy" id="118357"/>
    <lineage>
        <taxon>Eukaryota</taxon>
        <taxon>Viridiplantae</taxon>
        <taxon>Streptophyta</taxon>
        <taxon>Embryophyta</taxon>
        <taxon>Tracheophyta</taxon>
        <taxon>Spermatophyta</taxon>
        <taxon>Magnoliopsida</taxon>
        <taxon>eudicotyledons</taxon>
        <taxon>Gunneridae</taxon>
        <taxon>Pentapetalae</taxon>
        <taxon>asterids</taxon>
        <taxon>Ericales</taxon>
        <taxon>Ericaceae</taxon>
        <taxon>Ericoideae</taxon>
        <taxon>Rhodoreae</taxon>
        <taxon>Rhododendron</taxon>
    </lineage>
</organism>